<proteinExistence type="predicted"/>
<evidence type="ECO:0000313" key="3">
    <source>
        <dbReference type="EMBL" id="KAB1206799.1"/>
    </source>
</evidence>
<comment type="caution">
    <text evidence="2">The sequence shown here is derived from an EMBL/GenBank/DDBJ whole genome shotgun (WGS) entry which is preliminary data.</text>
</comment>
<feature type="region of interest" description="Disordered" evidence="1">
    <location>
        <begin position="1"/>
        <end position="69"/>
    </location>
</feature>
<evidence type="ECO:0000256" key="1">
    <source>
        <dbReference type="SAM" id="MobiDB-lite"/>
    </source>
</evidence>
<protein>
    <submittedName>
        <fullName evidence="2">Uncharacterized protein</fullName>
    </submittedName>
</protein>
<dbReference type="InterPro" id="IPR032739">
    <property type="entry name" value="MRNIP"/>
</dbReference>
<reference evidence="2" key="3">
    <citation type="submission" date="2019-09" db="EMBL/GenBank/DDBJ databases">
        <authorList>
            <person name="Gao Z."/>
        </authorList>
    </citation>
    <scope>NUCLEOTIDE SEQUENCE</scope>
    <source>
        <tissue evidence="2">Leaves</tissue>
    </source>
</reference>
<dbReference type="Proteomes" id="UP000516437">
    <property type="component" value="Chromosome 7"/>
</dbReference>
<gene>
    <name evidence="2" type="ORF">CJ030_MR0G008307</name>
    <name evidence="3" type="ORF">CJ030_MR7G008285</name>
</gene>
<dbReference type="OrthoDB" id="5960226at2759"/>
<dbReference type="PANTHER" id="PTHR15863">
    <property type="entry name" value="MRN COMPLEX-INTERACTING PROTEIN"/>
    <property type="match status" value="1"/>
</dbReference>
<dbReference type="PANTHER" id="PTHR15863:SF2">
    <property type="entry name" value="MRN COMPLEX-INTERACTING PROTEIN"/>
    <property type="match status" value="1"/>
</dbReference>
<reference evidence="2 4" key="2">
    <citation type="journal article" date="2019" name="Plant Biotechnol. J.">
        <title>The red bayberry genome and genetic basis of sex determination.</title>
        <authorList>
            <person name="Jia H.M."/>
            <person name="Jia H.J."/>
            <person name="Cai Q.L."/>
            <person name="Wang Y."/>
            <person name="Zhao H.B."/>
            <person name="Yang W.F."/>
            <person name="Wang G.Y."/>
            <person name="Li Y.H."/>
            <person name="Zhan D.L."/>
            <person name="Shen Y.T."/>
            <person name="Niu Q.F."/>
            <person name="Chang L."/>
            <person name="Qiu J."/>
            <person name="Zhao L."/>
            <person name="Xie H.B."/>
            <person name="Fu W.Y."/>
            <person name="Jin J."/>
            <person name="Li X.W."/>
            <person name="Jiao Y."/>
            <person name="Zhou C.C."/>
            <person name="Tu T."/>
            <person name="Chai C.Y."/>
            <person name="Gao J.L."/>
            <person name="Fan L.J."/>
            <person name="van de Weg E."/>
            <person name="Wang J.Y."/>
            <person name="Gao Z.S."/>
        </authorList>
    </citation>
    <scope>NUCLEOTIDE SEQUENCE [LARGE SCALE GENOMIC DNA]</scope>
    <source>
        <tissue evidence="2">Leaves</tissue>
    </source>
</reference>
<evidence type="ECO:0000313" key="4">
    <source>
        <dbReference type="Proteomes" id="UP000516437"/>
    </source>
</evidence>
<dbReference type="GO" id="GO:0005634">
    <property type="term" value="C:nucleus"/>
    <property type="evidence" value="ECO:0007669"/>
    <property type="project" value="TreeGrafter"/>
</dbReference>
<dbReference type="GO" id="GO:0003682">
    <property type="term" value="F:chromatin binding"/>
    <property type="evidence" value="ECO:0007669"/>
    <property type="project" value="TreeGrafter"/>
</dbReference>
<dbReference type="EMBL" id="RXIC02000025">
    <property type="protein sequence ID" value="KAB1206799.1"/>
    <property type="molecule type" value="Genomic_DNA"/>
</dbReference>
<evidence type="ECO:0000313" key="2">
    <source>
        <dbReference type="EMBL" id="KAB1200099.1"/>
    </source>
</evidence>
<reference evidence="2" key="1">
    <citation type="submission" date="2018-07" db="EMBL/GenBank/DDBJ databases">
        <authorList>
            <person name="Gao Z.-S."/>
            <person name="Jia H.-M."/>
            <person name="Jia H.-J."/>
            <person name="Cai Q.-L."/>
            <person name="Wang Y."/>
            <person name="Zhao H.-B."/>
        </authorList>
    </citation>
    <scope>NUCLEOTIDE SEQUENCE</scope>
    <source>
        <tissue evidence="2">Leaves</tissue>
    </source>
</reference>
<sequence>MSRKFSDHPPTSFHGTKLPVSQEEEDTTNDRFTCDHRKRRSDWSEYLDSENEDRVKEEAEDQEIGCGCEPKIVTELPEEMFKKPKLKPSFPRADVDDVDTDKQYRPVFSKRNSSTKNFISQDKEPRMCRPSRAKGSSDGNGYMTEDKEEPRRKSQQPTATARGVSKWDAYITTQDDCHPEATRGRNLEDHMGPCYDDILLDLETMSNDQRVEDDVHPDFLL</sequence>
<accession>A0A6A1UIN0</accession>
<feature type="compositionally biased region" description="Polar residues" evidence="1">
    <location>
        <begin position="110"/>
        <end position="120"/>
    </location>
</feature>
<dbReference type="GO" id="GO:0007095">
    <property type="term" value="P:mitotic G2 DNA damage checkpoint signaling"/>
    <property type="evidence" value="ECO:0007669"/>
    <property type="project" value="TreeGrafter"/>
</dbReference>
<dbReference type="AlphaFoldDB" id="A0A6A1UIN0"/>
<keyword evidence="4" id="KW-1185">Reference proteome</keyword>
<organism evidence="2 4">
    <name type="scientific">Morella rubra</name>
    <name type="common">Chinese bayberry</name>
    <dbReference type="NCBI Taxonomy" id="262757"/>
    <lineage>
        <taxon>Eukaryota</taxon>
        <taxon>Viridiplantae</taxon>
        <taxon>Streptophyta</taxon>
        <taxon>Embryophyta</taxon>
        <taxon>Tracheophyta</taxon>
        <taxon>Spermatophyta</taxon>
        <taxon>Magnoliopsida</taxon>
        <taxon>eudicotyledons</taxon>
        <taxon>Gunneridae</taxon>
        <taxon>Pentapetalae</taxon>
        <taxon>rosids</taxon>
        <taxon>fabids</taxon>
        <taxon>Fagales</taxon>
        <taxon>Myricaceae</taxon>
        <taxon>Morella</taxon>
    </lineage>
</organism>
<dbReference type="EMBL" id="RXIC02000227">
    <property type="protein sequence ID" value="KAB1200099.1"/>
    <property type="molecule type" value="Genomic_DNA"/>
</dbReference>
<name>A0A6A1UIN0_9ROSI</name>
<feature type="region of interest" description="Disordered" evidence="1">
    <location>
        <begin position="83"/>
        <end position="167"/>
    </location>
</feature>